<evidence type="ECO:0000313" key="3">
    <source>
        <dbReference type="Proteomes" id="UP001595478"/>
    </source>
</evidence>
<organism evidence="2 3">
    <name type="scientific">Agaribacter flavus</name>
    <dbReference type="NCBI Taxonomy" id="1902781"/>
    <lineage>
        <taxon>Bacteria</taxon>
        <taxon>Pseudomonadati</taxon>
        <taxon>Pseudomonadota</taxon>
        <taxon>Gammaproteobacteria</taxon>
        <taxon>Alteromonadales</taxon>
        <taxon>Alteromonadaceae</taxon>
        <taxon>Agaribacter</taxon>
    </lineage>
</organism>
<reference evidence="3" key="1">
    <citation type="journal article" date="2019" name="Int. J. Syst. Evol. Microbiol.">
        <title>The Global Catalogue of Microorganisms (GCM) 10K type strain sequencing project: providing services to taxonomists for standard genome sequencing and annotation.</title>
        <authorList>
            <consortium name="The Broad Institute Genomics Platform"/>
            <consortium name="The Broad Institute Genome Sequencing Center for Infectious Disease"/>
            <person name="Wu L."/>
            <person name="Ma J."/>
        </authorList>
    </citation>
    <scope>NUCLEOTIDE SEQUENCE [LARGE SCALE GENOMIC DNA]</scope>
    <source>
        <strain evidence="3">KCTC 52473</strain>
    </source>
</reference>
<dbReference type="EMBL" id="JBHRSW010000005">
    <property type="protein sequence ID" value="MFC3120446.1"/>
    <property type="molecule type" value="Genomic_DNA"/>
</dbReference>
<dbReference type="RefSeq" id="WP_376918590.1">
    <property type="nucleotide sequence ID" value="NZ_JBHRSW010000005.1"/>
</dbReference>
<keyword evidence="3" id="KW-1185">Reference proteome</keyword>
<dbReference type="Pfam" id="PF21248">
    <property type="entry name" value="SoFic-like_C"/>
    <property type="match status" value="1"/>
</dbReference>
<protein>
    <recommendedName>
        <fullName evidence="1">Adenylyltransferase SoFic-like C-terminal domain-containing protein</fullName>
    </recommendedName>
</protein>
<evidence type="ECO:0000259" key="1">
    <source>
        <dbReference type="Pfam" id="PF21248"/>
    </source>
</evidence>
<evidence type="ECO:0000313" key="2">
    <source>
        <dbReference type="EMBL" id="MFC3120446.1"/>
    </source>
</evidence>
<gene>
    <name evidence="2" type="ORF">ACFOHL_02320</name>
</gene>
<accession>A0ABV7FPS7</accession>
<comment type="caution">
    <text evidence="2">The sequence shown here is derived from an EMBL/GenBank/DDBJ whole genome shotgun (WGS) entry which is preliminary data.</text>
</comment>
<name>A0ABV7FPS7_9ALTE</name>
<feature type="domain" description="Adenylyltransferase SoFic-like C-terminal" evidence="1">
    <location>
        <begin position="18"/>
        <end position="73"/>
    </location>
</feature>
<dbReference type="Proteomes" id="UP001595478">
    <property type="component" value="Unassembled WGS sequence"/>
</dbReference>
<proteinExistence type="predicted"/>
<dbReference type="InterPro" id="IPR048770">
    <property type="entry name" value="SoFic-like_C"/>
</dbReference>
<sequence>MLDCLNCRLLPPSLLKKILKLLLAHTCTKMAFVEKDLLVSRETASRYLDALNESKILSKHKLGRESYYVDDALVNLLINLPSIGK</sequence>